<feature type="domain" description="AB hydrolase-1" evidence="1">
    <location>
        <begin position="20"/>
        <end position="171"/>
    </location>
</feature>
<name>A0A848FHI1_9BURK</name>
<sequence length="279" mass="29862">MTGRPGPGLADAGCGRTWVLLRGLTREAGHWGGFPQALARHLPGRVLTPDLPGNGLLHRQASPLRVADMVASCREQLRAQGARPPFHVLALSLGSMVALDWARAHGDEIAAGVLINTSLRGVSPWTQRLRPAGLARLPALLLGRDDAAREAAILRLTSRRLTAPPPHWLALRRARPVSRLNALRQLVAAARFHPPPAAPAVPLLLLAARGDALVDARCSQALAARWGLPLALHPEAGHDLPLDDEAWVVERIEAWLQGQDEHTLPGVPHAALARMSAAD</sequence>
<dbReference type="SUPFAM" id="SSF53474">
    <property type="entry name" value="alpha/beta-Hydrolases"/>
    <property type="match status" value="1"/>
</dbReference>
<accession>A0A848FHI1</accession>
<dbReference type="EMBL" id="JABBFW010000030">
    <property type="protein sequence ID" value="NML18305.1"/>
    <property type="molecule type" value="Genomic_DNA"/>
</dbReference>
<dbReference type="InterPro" id="IPR050228">
    <property type="entry name" value="Carboxylesterase_BioH"/>
</dbReference>
<keyword evidence="2" id="KW-0378">Hydrolase</keyword>
<protein>
    <submittedName>
        <fullName evidence="2">Alpha/beta hydrolase</fullName>
    </submittedName>
</protein>
<dbReference type="PANTHER" id="PTHR43194">
    <property type="entry name" value="HYDROLASE ALPHA/BETA FOLD FAMILY"/>
    <property type="match status" value="1"/>
</dbReference>
<comment type="caution">
    <text evidence="2">The sequence shown here is derived from an EMBL/GenBank/DDBJ whole genome shotgun (WGS) entry which is preliminary data.</text>
</comment>
<dbReference type="PANTHER" id="PTHR43194:SF5">
    <property type="entry name" value="PIMELOYL-[ACYL-CARRIER PROTEIN] METHYL ESTER ESTERASE"/>
    <property type="match status" value="1"/>
</dbReference>
<reference evidence="2 3" key="1">
    <citation type="submission" date="2020-04" db="EMBL/GenBank/DDBJ databases">
        <title>Azohydromonas sp. isolated from soil.</title>
        <authorList>
            <person name="Dahal R.H."/>
        </authorList>
    </citation>
    <scope>NUCLEOTIDE SEQUENCE [LARGE SCALE GENOMIC DNA]</scope>
    <source>
        <strain evidence="2 3">G-1-1-14</strain>
    </source>
</reference>
<keyword evidence="3" id="KW-1185">Reference proteome</keyword>
<evidence type="ECO:0000259" key="1">
    <source>
        <dbReference type="Pfam" id="PF00561"/>
    </source>
</evidence>
<organism evidence="2 3">
    <name type="scientific">Azohydromonas caseinilytica</name>
    <dbReference type="NCBI Taxonomy" id="2728836"/>
    <lineage>
        <taxon>Bacteria</taxon>
        <taxon>Pseudomonadati</taxon>
        <taxon>Pseudomonadota</taxon>
        <taxon>Betaproteobacteria</taxon>
        <taxon>Burkholderiales</taxon>
        <taxon>Sphaerotilaceae</taxon>
        <taxon>Azohydromonas</taxon>
    </lineage>
</organism>
<dbReference type="Gene3D" id="3.40.50.1820">
    <property type="entry name" value="alpha/beta hydrolase"/>
    <property type="match status" value="1"/>
</dbReference>
<evidence type="ECO:0000313" key="3">
    <source>
        <dbReference type="Proteomes" id="UP000574067"/>
    </source>
</evidence>
<dbReference type="AlphaFoldDB" id="A0A848FHI1"/>
<gene>
    <name evidence="2" type="ORF">HHL10_25380</name>
</gene>
<dbReference type="GO" id="GO:0016787">
    <property type="term" value="F:hydrolase activity"/>
    <property type="evidence" value="ECO:0007669"/>
    <property type="project" value="UniProtKB-KW"/>
</dbReference>
<dbReference type="Pfam" id="PF00561">
    <property type="entry name" value="Abhydrolase_1"/>
    <property type="match status" value="1"/>
</dbReference>
<dbReference type="Proteomes" id="UP000574067">
    <property type="component" value="Unassembled WGS sequence"/>
</dbReference>
<dbReference type="InterPro" id="IPR000073">
    <property type="entry name" value="AB_hydrolase_1"/>
</dbReference>
<evidence type="ECO:0000313" key="2">
    <source>
        <dbReference type="EMBL" id="NML18305.1"/>
    </source>
</evidence>
<dbReference type="RefSeq" id="WP_169163204.1">
    <property type="nucleotide sequence ID" value="NZ_JABBFW010000030.1"/>
</dbReference>
<dbReference type="InterPro" id="IPR029058">
    <property type="entry name" value="AB_hydrolase_fold"/>
</dbReference>
<proteinExistence type="predicted"/>